<evidence type="ECO:0000313" key="2">
    <source>
        <dbReference type="Proteomes" id="UP000621516"/>
    </source>
</evidence>
<proteinExistence type="predicted"/>
<reference evidence="1 2" key="1">
    <citation type="journal article" date="2018" name="J. Microbiol.">
        <title>Aestuariibaculum marinum sp. nov., a marine bacterium isolated from seawater in South Korea.</title>
        <authorList>
            <person name="Choi J."/>
            <person name="Lee D."/>
            <person name="Jang J.H."/>
            <person name="Cha S."/>
            <person name="Seo T."/>
        </authorList>
    </citation>
    <scope>NUCLEOTIDE SEQUENCE [LARGE SCALE GENOMIC DNA]</scope>
    <source>
        <strain evidence="1 2">IP7</strain>
    </source>
</reference>
<dbReference type="RefSeq" id="WP_188221931.1">
    <property type="nucleotide sequence ID" value="NZ_JACVXD010000001.1"/>
</dbReference>
<name>A0A8J6U458_9FLAO</name>
<sequence length="163" mass="19172">MTLGFSTQIKKKPAYFVEKIWEAILQKGIQINANDFIEYGRKCLPKNYIVGTHNPKLHTIREDSRNRWKAGNDIHFVTGNRTKNRQQFAPVIKVKSIQKIEIKYPAWSENLNDPVVSIDGRTLSLDETQQLAWNDGFENLISFWLWFNEDFTGKIIHWTDLKY</sequence>
<protein>
    <submittedName>
        <fullName evidence="1">Uncharacterized protein</fullName>
    </submittedName>
</protein>
<organism evidence="1 2">
    <name type="scientific">Aestuariibaculum marinum</name>
    <dbReference type="NCBI Taxonomy" id="2683592"/>
    <lineage>
        <taxon>Bacteria</taxon>
        <taxon>Pseudomonadati</taxon>
        <taxon>Bacteroidota</taxon>
        <taxon>Flavobacteriia</taxon>
        <taxon>Flavobacteriales</taxon>
        <taxon>Flavobacteriaceae</taxon>
    </lineage>
</organism>
<dbReference type="Proteomes" id="UP000621516">
    <property type="component" value="Unassembled WGS sequence"/>
</dbReference>
<evidence type="ECO:0000313" key="1">
    <source>
        <dbReference type="EMBL" id="MBD0822614.1"/>
    </source>
</evidence>
<dbReference type="AlphaFoldDB" id="A0A8J6U458"/>
<comment type="caution">
    <text evidence="1">The sequence shown here is derived from an EMBL/GenBank/DDBJ whole genome shotgun (WGS) entry which is preliminary data.</text>
</comment>
<keyword evidence="2" id="KW-1185">Reference proteome</keyword>
<accession>A0A8J6U458</accession>
<dbReference type="EMBL" id="JACVXD010000001">
    <property type="protein sequence ID" value="MBD0822614.1"/>
    <property type="molecule type" value="Genomic_DNA"/>
</dbReference>
<gene>
    <name evidence="1" type="ORF">ICJ85_01150</name>
</gene>